<dbReference type="SUPFAM" id="SSF46689">
    <property type="entry name" value="Homeodomain-like"/>
    <property type="match status" value="1"/>
</dbReference>
<feature type="compositionally biased region" description="Polar residues" evidence="1">
    <location>
        <begin position="228"/>
        <end position="242"/>
    </location>
</feature>
<dbReference type="PROSITE" id="PS50090">
    <property type="entry name" value="MYB_LIKE"/>
    <property type="match status" value="1"/>
</dbReference>
<dbReference type="EMBL" id="NDIQ01000022">
    <property type="protein sequence ID" value="PRT56995.1"/>
    <property type="molecule type" value="Genomic_DNA"/>
</dbReference>
<feature type="compositionally biased region" description="Low complexity" evidence="1">
    <location>
        <begin position="258"/>
        <end position="269"/>
    </location>
</feature>
<proteinExistence type="predicted"/>
<dbReference type="Gene3D" id="1.10.10.60">
    <property type="entry name" value="Homeodomain-like"/>
    <property type="match status" value="1"/>
</dbReference>
<feature type="compositionally biased region" description="Polar residues" evidence="1">
    <location>
        <begin position="270"/>
        <end position="282"/>
    </location>
</feature>
<dbReference type="GeneID" id="36518363"/>
<feature type="region of interest" description="Disordered" evidence="1">
    <location>
        <begin position="199"/>
        <end position="306"/>
    </location>
</feature>
<feature type="domain" description="Myb-like" evidence="2">
    <location>
        <begin position="370"/>
        <end position="415"/>
    </location>
</feature>
<evidence type="ECO:0000313" key="3">
    <source>
        <dbReference type="EMBL" id="PRT56995.1"/>
    </source>
</evidence>
<reference evidence="3 4" key="1">
    <citation type="submission" date="2017-04" db="EMBL/GenBank/DDBJ databases">
        <title>Genome sequencing of [Candida] sorbophila.</title>
        <authorList>
            <person name="Ahn J.O."/>
        </authorList>
    </citation>
    <scope>NUCLEOTIDE SEQUENCE [LARGE SCALE GENOMIC DNA]</scope>
    <source>
        <strain evidence="3 4">DS02</strain>
    </source>
</reference>
<dbReference type="InterPro" id="IPR009057">
    <property type="entry name" value="Homeodomain-like_sf"/>
</dbReference>
<dbReference type="RefSeq" id="XP_024666940.1">
    <property type="nucleotide sequence ID" value="XM_024811172.1"/>
</dbReference>
<organism evidence="3 4">
    <name type="scientific">Wickerhamiella sorbophila</name>
    <dbReference type="NCBI Taxonomy" id="45607"/>
    <lineage>
        <taxon>Eukaryota</taxon>
        <taxon>Fungi</taxon>
        <taxon>Dikarya</taxon>
        <taxon>Ascomycota</taxon>
        <taxon>Saccharomycotina</taxon>
        <taxon>Dipodascomycetes</taxon>
        <taxon>Dipodascales</taxon>
        <taxon>Trichomonascaceae</taxon>
        <taxon>Wickerhamiella</taxon>
    </lineage>
</organism>
<sequence>MSQTKPDVFQTQEPIDQAAIHGSMVTYSRQGPPAATRGPARGGATPESVYSNLQADAVPRQGNRVQTQHLASTSPRLEPRTCGDVKSEAGPEQSQPWQPPPMLSPWELCRKAPSASTARYTTDDQGYWPHDSYCTCCYCVDVKSYPSEDYGAQQFEGSNVLPSSYQPGFQQGYYNANELQERACELSISEGEGQPGWGYHQGWGWRAPEPVSQDGQPPLHSDDKFGSVKSSSLASQYAQTQHGRIRKPIAKPRKRAVPRSSGLRPSSPGTQMTTPPRSSDTSPVEEDFIIEKSPGAPRNKGPIKRGETVDTTSIESFKRPRFSMEEEYVMLRLREEGMSWAHIASLLPVRGSRSLQVHYSSMLARQFNDWNSEYDMRLVSLVNQHERAMWDVIAERFEEKNIKGISCRYRYLQLHDQQMRSIDKWVTEQRRSHRR</sequence>
<comment type="caution">
    <text evidence="3">The sequence shown here is derived from an EMBL/GenBank/DDBJ whole genome shotgun (WGS) entry which is preliminary data.</text>
</comment>
<evidence type="ECO:0000313" key="4">
    <source>
        <dbReference type="Proteomes" id="UP000238350"/>
    </source>
</evidence>
<feature type="compositionally biased region" description="Low complexity" evidence="1">
    <location>
        <begin position="31"/>
        <end position="46"/>
    </location>
</feature>
<dbReference type="InterPro" id="IPR001005">
    <property type="entry name" value="SANT/Myb"/>
</dbReference>
<feature type="compositionally biased region" description="Polar residues" evidence="1">
    <location>
        <begin position="63"/>
        <end position="75"/>
    </location>
</feature>
<feature type="compositionally biased region" description="Basic and acidic residues" evidence="1">
    <location>
        <begin position="77"/>
        <end position="89"/>
    </location>
</feature>
<feature type="region of interest" description="Disordered" evidence="1">
    <location>
        <begin position="25"/>
        <end position="103"/>
    </location>
</feature>
<name>A0A2T0FPT9_9ASCO</name>
<dbReference type="CDD" id="cd00167">
    <property type="entry name" value="SANT"/>
    <property type="match status" value="1"/>
</dbReference>
<accession>A0A2T0FPT9</accession>
<protein>
    <recommendedName>
        <fullName evidence="2">Myb-like domain-containing protein</fullName>
    </recommendedName>
</protein>
<feature type="compositionally biased region" description="Basic residues" evidence="1">
    <location>
        <begin position="243"/>
        <end position="257"/>
    </location>
</feature>
<keyword evidence="4" id="KW-1185">Reference proteome</keyword>
<dbReference type="AlphaFoldDB" id="A0A2T0FPT9"/>
<evidence type="ECO:0000256" key="1">
    <source>
        <dbReference type="SAM" id="MobiDB-lite"/>
    </source>
</evidence>
<evidence type="ECO:0000259" key="2">
    <source>
        <dbReference type="PROSITE" id="PS50090"/>
    </source>
</evidence>
<gene>
    <name evidence="3" type="ORF">B9G98_04615</name>
</gene>
<dbReference type="OrthoDB" id="5153959at2759"/>
<dbReference type="Proteomes" id="UP000238350">
    <property type="component" value="Unassembled WGS sequence"/>
</dbReference>